<comment type="caution">
    <text evidence="17">The sequence shown here is derived from an EMBL/GenBank/DDBJ whole genome shotgun (WGS) entry which is preliminary data.</text>
</comment>
<accession>A0A834IKM7</accession>
<dbReference type="EMBL" id="JAACXV010000159">
    <property type="protein sequence ID" value="KAF7282714.1"/>
    <property type="molecule type" value="Genomic_DNA"/>
</dbReference>
<evidence type="ECO:0000256" key="4">
    <source>
        <dbReference type="ARBA" id="ARBA00022525"/>
    </source>
</evidence>
<evidence type="ECO:0000259" key="16">
    <source>
        <dbReference type="PROSITE" id="PS52035"/>
    </source>
</evidence>
<proteinExistence type="inferred from homology"/>
<keyword evidence="10" id="KW-0862">Zinc</keyword>
<dbReference type="InterPro" id="IPR036990">
    <property type="entry name" value="M14A-like_propep"/>
</dbReference>
<name>A0A834IKM7_RHYFE</name>
<evidence type="ECO:0000256" key="6">
    <source>
        <dbReference type="ARBA" id="ARBA00022670"/>
    </source>
</evidence>
<dbReference type="GO" id="GO:0008270">
    <property type="term" value="F:zinc ion binding"/>
    <property type="evidence" value="ECO:0007669"/>
    <property type="project" value="InterPro"/>
</dbReference>
<keyword evidence="11" id="KW-0482">Metalloprotease</keyword>
<evidence type="ECO:0000256" key="5">
    <source>
        <dbReference type="ARBA" id="ARBA00022645"/>
    </source>
</evidence>
<comment type="function">
    <text evidence="13">Involved in the digestion of the blood meal.</text>
</comment>
<comment type="cofactor">
    <cofactor evidence="1">
        <name>Zn(2+)</name>
        <dbReference type="ChEBI" id="CHEBI:29105"/>
    </cofactor>
</comment>
<evidence type="ECO:0000313" key="17">
    <source>
        <dbReference type="EMBL" id="KAF7282714.1"/>
    </source>
</evidence>
<keyword evidence="12" id="KW-1015">Disulfide bond</keyword>
<keyword evidence="9" id="KW-0378">Hydrolase</keyword>
<keyword evidence="18" id="KW-1185">Reference proteome</keyword>
<dbReference type="CDD" id="cd03860">
    <property type="entry name" value="M14_CP_A-B_like"/>
    <property type="match status" value="1"/>
</dbReference>
<evidence type="ECO:0000256" key="8">
    <source>
        <dbReference type="ARBA" id="ARBA00022729"/>
    </source>
</evidence>
<reference evidence="17" key="1">
    <citation type="submission" date="2020-08" db="EMBL/GenBank/DDBJ databases">
        <title>Genome sequencing and assembly of the red palm weevil Rhynchophorus ferrugineus.</title>
        <authorList>
            <person name="Dias G.B."/>
            <person name="Bergman C.M."/>
            <person name="Manee M."/>
        </authorList>
    </citation>
    <scope>NUCLEOTIDE SEQUENCE</scope>
    <source>
        <strain evidence="17">AA-2017</strain>
        <tissue evidence="17">Whole larva</tissue>
    </source>
</reference>
<dbReference type="Pfam" id="PF02244">
    <property type="entry name" value="Propep_M14"/>
    <property type="match status" value="1"/>
</dbReference>
<dbReference type="PROSITE" id="PS52035">
    <property type="entry name" value="PEPTIDASE_M14"/>
    <property type="match status" value="1"/>
</dbReference>
<dbReference type="GO" id="GO:0005615">
    <property type="term" value="C:extracellular space"/>
    <property type="evidence" value="ECO:0007669"/>
    <property type="project" value="TreeGrafter"/>
</dbReference>
<evidence type="ECO:0000256" key="12">
    <source>
        <dbReference type="ARBA" id="ARBA00023157"/>
    </source>
</evidence>
<evidence type="ECO:0000256" key="7">
    <source>
        <dbReference type="ARBA" id="ARBA00022723"/>
    </source>
</evidence>
<evidence type="ECO:0000256" key="9">
    <source>
        <dbReference type="ARBA" id="ARBA00022801"/>
    </source>
</evidence>
<dbReference type="GO" id="GO:0006508">
    <property type="term" value="P:proteolysis"/>
    <property type="evidence" value="ECO:0007669"/>
    <property type="project" value="UniProtKB-KW"/>
</dbReference>
<feature type="signal peptide" evidence="15">
    <location>
        <begin position="1"/>
        <end position="17"/>
    </location>
</feature>
<evidence type="ECO:0000256" key="1">
    <source>
        <dbReference type="ARBA" id="ARBA00001947"/>
    </source>
</evidence>
<dbReference type="InterPro" id="IPR003146">
    <property type="entry name" value="M14A_act_pep"/>
</dbReference>
<dbReference type="PROSITE" id="PS00132">
    <property type="entry name" value="CARBOXYPEPT_ZN_1"/>
    <property type="match status" value="1"/>
</dbReference>
<dbReference type="PANTHER" id="PTHR11705">
    <property type="entry name" value="PROTEASE FAMILY M14 CARBOXYPEPTIDASE A,B"/>
    <property type="match status" value="1"/>
</dbReference>
<evidence type="ECO:0000313" key="18">
    <source>
        <dbReference type="Proteomes" id="UP000625711"/>
    </source>
</evidence>
<evidence type="ECO:0000256" key="11">
    <source>
        <dbReference type="ARBA" id="ARBA00023049"/>
    </source>
</evidence>
<evidence type="ECO:0000256" key="15">
    <source>
        <dbReference type="SAM" id="SignalP"/>
    </source>
</evidence>
<dbReference type="Gene3D" id="3.40.630.10">
    <property type="entry name" value="Zn peptidases"/>
    <property type="match status" value="1"/>
</dbReference>
<dbReference type="Pfam" id="PF00246">
    <property type="entry name" value="Peptidase_M14"/>
    <property type="match status" value="1"/>
</dbReference>
<evidence type="ECO:0000256" key="3">
    <source>
        <dbReference type="ARBA" id="ARBA00005988"/>
    </source>
</evidence>
<protein>
    <recommendedName>
        <fullName evidence="16">Peptidase M14 domain-containing protein</fullName>
    </recommendedName>
</protein>
<feature type="chain" id="PRO_5032699082" description="Peptidase M14 domain-containing protein" evidence="15">
    <location>
        <begin position="18"/>
        <end position="415"/>
    </location>
</feature>
<dbReference type="SMART" id="SM00631">
    <property type="entry name" value="Zn_pept"/>
    <property type="match status" value="1"/>
</dbReference>
<dbReference type="PANTHER" id="PTHR11705:SF140">
    <property type="entry name" value="FI02848P-RELATED"/>
    <property type="match status" value="1"/>
</dbReference>
<evidence type="ECO:0000256" key="14">
    <source>
        <dbReference type="PROSITE-ProRule" id="PRU01379"/>
    </source>
</evidence>
<dbReference type="OrthoDB" id="3626597at2759"/>
<feature type="domain" description="Peptidase M14" evidence="16">
    <location>
        <begin position="114"/>
        <end position="409"/>
    </location>
</feature>
<dbReference type="SUPFAM" id="SSF53187">
    <property type="entry name" value="Zn-dependent exopeptidases"/>
    <property type="match status" value="1"/>
</dbReference>
<organism evidence="17 18">
    <name type="scientific">Rhynchophorus ferrugineus</name>
    <name type="common">Red palm weevil</name>
    <name type="synonym">Curculio ferrugineus</name>
    <dbReference type="NCBI Taxonomy" id="354439"/>
    <lineage>
        <taxon>Eukaryota</taxon>
        <taxon>Metazoa</taxon>
        <taxon>Ecdysozoa</taxon>
        <taxon>Arthropoda</taxon>
        <taxon>Hexapoda</taxon>
        <taxon>Insecta</taxon>
        <taxon>Pterygota</taxon>
        <taxon>Neoptera</taxon>
        <taxon>Endopterygota</taxon>
        <taxon>Coleoptera</taxon>
        <taxon>Polyphaga</taxon>
        <taxon>Cucujiformia</taxon>
        <taxon>Curculionidae</taxon>
        <taxon>Dryophthorinae</taxon>
        <taxon>Rhynchophorus</taxon>
    </lineage>
</organism>
<dbReference type="Gene3D" id="3.30.70.340">
    <property type="entry name" value="Metallocarboxypeptidase-like"/>
    <property type="match status" value="1"/>
</dbReference>
<keyword evidence="8 15" id="KW-0732">Signal</keyword>
<feature type="active site" description="Proton donor/acceptor" evidence="14">
    <location>
        <position position="375"/>
    </location>
</feature>
<keyword evidence="7" id="KW-0479">Metal-binding</keyword>
<dbReference type="FunFam" id="3.40.630.10:FF:000040">
    <property type="entry name" value="zinc carboxypeptidase"/>
    <property type="match status" value="1"/>
</dbReference>
<dbReference type="InterPro" id="IPR000834">
    <property type="entry name" value="Peptidase_M14"/>
</dbReference>
<evidence type="ECO:0000256" key="2">
    <source>
        <dbReference type="ARBA" id="ARBA00004613"/>
    </source>
</evidence>
<dbReference type="GO" id="GO:0004181">
    <property type="term" value="F:metallocarboxypeptidase activity"/>
    <property type="evidence" value="ECO:0007669"/>
    <property type="project" value="InterPro"/>
</dbReference>
<dbReference type="AlphaFoldDB" id="A0A834IKM7"/>
<evidence type="ECO:0000256" key="13">
    <source>
        <dbReference type="ARBA" id="ARBA00057299"/>
    </source>
</evidence>
<comment type="subcellular location">
    <subcellularLocation>
        <location evidence="2">Secreted</location>
    </subcellularLocation>
</comment>
<comment type="similarity">
    <text evidence="3 14">Belongs to the peptidase M14 family.</text>
</comment>
<evidence type="ECO:0000256" key="10">
    <source>
        <dbReference type="ARBA" id="ARBA00022833"/>
    </source>
</evidence>
<keyword evidence="4" id="KW-0964">Secreted</keyword>
<keyword evidence="5" id="KW-0121">Carboxypeptidase</keyword>
<sequence length="415" mass="46157">MEKALVLVVLLALGANSEFSGYKVYKVTPKTQDHVKFLRGLSDETYFDFLKHPRSLGDYGDIMVAPEVQGFFETMLRGFSGTGLEFNVTIDDVQRALEEDKQEPSPRDDSLFTSFQSHADMNAYLRTLELRFPQVVKVVSIGKSYEGRDLLVIKIGSGDPNLPTIFVDAGIHAREWIAPPAALYIINQLLENPANVRLYQNVNWHIIPSLNPDGYEFSRSTTSNRLWRKTRQPNAGSTCFGADPNRNFDYYWMYAGASSAPCSDVFAGPVAFSEPETAAVAAHILENRNTIKLYLSFHSYGNMMLYPWGYTSALPENAAELQWLGEQASAAIERASTIGSQYVTGSSTNVLYEAAGGSDDWVKGVAGVSLAYTIELPAGGIFGFNPPERSILPMVQETFEGIRVFHDYIERKYVV</sequence>
<dbReference type="SUPFAM" id="SSF54897">
    <property type="entry name" value="Protease propeptides/inhibitors"/>
    <property type="match status" value="1"/>
</dbReference>
<dbReference type="Proteomes" id="UP000625711">
    <property type="component" value="Unassembled WGS sequence"/>
</dbReference>
<dbReference type="InterPro" id="IPR057246">
    <property type="entry name" value="CARBOXYPEPT_ZN_1"/>
</dbReference>
<gene>
    <name evidence="17" type="ORF">GWI33_002108</name>
</gene>
<keyword evidence="6" id="KW-0645">Protease</keyword>
<dbReference type="PRINTS" id="PR00765">
    <property type="entry name" value="CRBOXYPTASEA"/>
</dbReference>